<dbReference type="EMBL" id="CP014525">
    <property type="protein sequence ID" value="AMW34902.1"/>
    <property type="molecule type" value="Genomic_DNA"/>
</dbReference>
<dbReference type="InterPro" id="IPR010982">
    <property type="entry name" value="Lambda_DNA-bd_dom_sf"/>
</dbReference>
<dbReference type="SUPFAM" id="SSF47413">
    <property type="entry name" value="lambda repressor-like DNA-binding domains"/>
    <property type="match status" value="1"/>
</dbReference>
<dbReference type="STRING" id="1549855.AY555_06580"/>
<dbReference type="RefSeq" id="WP_066134990.1">
    <property type="nucleotide sequence ID" value="NZ_CP014525.1"/>
</dbReference>
<organism evidence="1 2">
    <name type="scientific">Haematospirillum jordaniae</name>
    <dbReference type="NCBI Taxonomy" id="1549855"/>
    <lineage>
        <taxon>Bacteria</taxon>
        <taxon>Pseudomonadati</taxon>
        <taxon>Pseudomonadota</taxon>
        <taxon>Alphaproteobacteria</taxon>
        <taxon>Rhodospirillales</taxon>
        <taxon>Novispirillaceae</taxon>
        <taxon>Haematospirillum</taxon>
    </lineage>
</organism>
<protein>
    <recommendedName>
        <fullName evidence="3">HTH cro/C1-type domain-containing protein</fullName>
    </recommendedName>
</protein>
<dbReference type="OrthoDB" id="8481868at2"/>
<dbReference type="KEGG" id="hjo:AY555_06580"/>
<reference evidence="1 2" key="1">
    <citation type="submission" date="2016-02" db="EMBL/GenBank/DDBJ databases">
        <title>Complete Genome of H5569, the type strain of the newly described species Haematospirillium jordaniae.</title>
        <authorList>
            <person name="Nicholson A.C."/>
            <person name="Humrighouse B.W."/>
            <person name="Loparov V."/>
            <person name="McQuiston J.R."/>
        </authorList>
    </citation>
    <scope>NUCLEOTIDE SEQUENCE [LARGE SCALE GENOMIC DNA]</scope>
    <source>
        <strain evidence="1 2">H5569</strain>
    </source>
</reference>
<dbReference type="CDD" id="cd00093">
    <property type="entry name" value="HTH_XRE"/>
    <property type="match status" value="1"/>
</dbReference>
<keyword evidence="2" id="KW-1185">Reference proteome</keyword>
<dbReference type="GeneID" id="53316820"/>
<dbReference type="GO" id="GO:0003677">
    <property type="term" value="F:DNA binding"/>
    <property type="evidence" value="ECO:0007669"/>
    <property type="project" value="InterPro"/>
</dbReference>
<name>A0A143DDT7_9PROT</name>
<evidence type="ECO:0008006" key="3">
    <source>
        <dbReference type="Google" id="ProtNLM"/>
    </source>
</evidence>
<gene>
    <name evidence="1" type="ORF">AY555_06580</name>
</gene>
<dbReference type="Gene3D" id="1.10.3100.10">
    <property type="entry name" value="Putative cytoplasmic protein"/>
    <property type="match status" value="1"/>
</dbReference>
<dbReference type="Proteomes" id="UP000076066">
    <property type="component" value="Chromosome"/>
</dbReference>
<proteinExistence type="predicted"/>
<accession>A0A143DDT7</accession>
<evidence type="ECO:0000313" key="1">
    <source>
        <dbReference type="EMBL" id="AMW34902.1"/>
    </source>
</evidence>
<sequence>MTPAELKTIRETLGLKAQWVADQAGVRLRTAQYWETGRMAVPADVASMLLDIDRALEDMVAQSLAKIEGTAAQHAGAVEVILLRYRTDKDLWEFHPDLAPLPASTHAAMLARLCRALSARSIPTVIQYMEPDEYWEWLGDRPDTEAARSEWSVTLPVPGKAPKAH</sequence>
<dbReference type="AlphaFoldDB" id="A0A143DDT7"/>
<dbReference type="InterPro" id="IPR027910">
    <property type="entry name" value="YdiL_sf"/>
</dbReference>
<evidence type="ECO:0000313" key="2">
    <source>
        <dbReference type="Proteomes" id="UP000076066"/>
    </source>
</evidence>
<dbReference type="InterPro" id="IPR001387">
    <property type="entry name" value="Cro/C1-type_HTH"/>
</dbReference>